<dbReference type="SUPFAM" id="SSF55424">
    <property type="entry name" value="FAD/NAD-linked reductases, dimerisation (C-terminal) domain"/>
    <property type="match status" value="1"/>
</dbReference>
<name>A0A1F4T7W2_UNCSA</name>
<evidence type="ECO:0000256" key="9">
    <source>
        <dbReference type="ARBA" id="ARBA00023027"/>
    </source>
</evidence>
<protein>
    <recommendedName>
        <fullName evidence="4 16">Dihydrolipoyl dehydrogenase</fullName>
        <ecNumber evidence="3 16">1.8.1.4</ecNumber>
    </recommendedName>
</protein>
<evidence type="ECO:0000259" key="17">
    <source>
        <dbReference type="Pfam" id="PF02852"/>
    </source>
</evidence>
<feature type="disulfide bond" description="Redox-active" evidence="15">
    <location>
        <begin position="56"/>
        <end position="61"/>
    </location>
</feature>
<evidence type="ECO:0000256" key="13">
    <source>
        <dbReference type="PIRSR" id="PIRSR000350-2"/>
    </source>
</evidence>
<comment type="catalytic activity">
    <reaction evidence="12 16">
        <text>N(6)-[(R)-dihydrolipoyl]-L-lysyl-[protein] + NAD(+) = N(6)-[(R)-lipoyl]-L-lysyl-[protein] + NADH + H(+)</text>
        <dbReference type="Rhea" id="RHEA:15045"/>
        <dbReference type="Rhea" id="RHEA-COMP:10474"/>
        <dbReference type="Rhea" id="RHEA-COMP:10475"/>
        <dbReference type="ChEBI" id="CHEBI:15378"/>
        <dbReference type="ChEBI" id="CHEBI:57540"/>
        <dbReference type="ChEBI" id="CHEBI:57945"/>
        <dbReference type="ChEBI" id="CHEBI:83099"/>
        <dbReference type="ChEBI" id="CHEBI:83100"/>
        <dbReference type="EC" id="1.8.1.4"/>
    </reaction>
</comment>
<dbReference type="GO" id="GO:0005737">
    <property type="term" value="C:cytoplasm"/>
    <property type="evidence" value="ECO:0007669"/>
    <property type="project" value="UniProtKB-SubCell"/>
</dbReference>
<dbReference type="PANTHER" id="PTHR22912">
    <property type="entry name" value="DISULFIDE OXIDOREDUCTASE"/>
    <property type="match status" value="1"/>
</dbReference>
<dbReference type="NCBIfam" id="TIGR01350">
    <property type="entry name" value="lipoamide_DH"/>
    <property type="match status" value="1"/>
</dbReference>
<reference evidence="19 20" key="1">
    <citation type="journal article" date="2016" name="Nat. Commun.">
        <title>Thousands of microbial genomes shed light on interconnected biogeochemical processes in an aquifer system.</title>
        <authorList>
            <person name="Anantharaman K."/>
            <person name="Brown C.T."/>
            <person name="Hug L.A."/>
            <person name="Sharon I."/>
            <person name="Castelle C.J."/>
            <person name="Probst A.J."/>
            <person name="Thomas B.C."/>
            <person name="Singh A."/>
            <person name="Wilkins M.J."/>
            <person name="Karaoz U."/>
            <person name="Brodie E.L."/>
            <person name="Williams K.H."/>
            <person name="Hubbard S.S."/>
            <person name="Banfield J.F."/>
        </authorList>
    </citation>
    <scope>NUCLEOTIDE SEQUENCE [LARGE SCALE GENOMIC DNA]</scope>
</reference>
<dbReference type="Gene3D" id="3.50.50.60">
    <property type="entry name" value="FAD/NAD(P)-binding domain"/>
    <property type="match status" value="2"/>
</dbReference>
<evidence type="ECO:0000256" key="14">
    <source>
        <dbReference type="PIRSR" id="PIRSR000350-3"/>
    </source>
</evidence>
<evidence type="ECO:0000259" key="18">
    <source>
        <dbReference type="Pfam" id="PF07992"/>
    </source>
</evidence>
<dbReference type="Pfam" id="PF02852">
    <property type="entry name" value="Pyr_redox_dim"/>
    <property type="match status" value="1"/>
</dbReference>
<accession>A0A1F4T7W2</accession>
<evidence type="ECO:0000256" key="11">
    <source>
        <dbReference type="ARBA" id="ARBA00023284"/>
    </source>
</evidence>
<dbReference type="PRINTS" id="PR00411">
    <property type="entry name" value="PNDRDTASEI"/>
</dbReference>
<comment type="miscellaneous">
    <text evidence="16">The active site is a redox-active disulfide bond.</text>
</comment>
<feature type="active site" description="Proton acceptor" evidence="13">
    <location>
        <position position="429"/>
    </location>
</feature>
<feature type="binding site" evidence="14">
    <location>
        <begin position="152"/>
        <end position="154"/>
    </location>
    <ligand>
        <name>FAD</name>
        <dbReference type="ChEBI" id="CHEBI:57692"/>
    </ligand>
</feature>
<dbReference type="PANTHER" id="PTHR22912:SF217">
    <property type="entry name" value="DIHYDROLIPOYL DEHYDROGENASE"/>
    <property type="match status" value="1"/>
</dbReference>
<comment type="similarity">
    <text evidence="2 16">Belongs to the class-I pyridine nucleotide-disulfide oxidoreductase family.</text>
</comment>
<feature type="domain" description="Pyridine nucleotide-disulphide oxidoreductase dimerisation" evidence="17">
    <location>
        <begin position="332"/>
        <end position="440"/>
    </location>
</feature>
<comment type="cofactor">
    <cofactor evidence="14 16">
        <name>FAD</name>
        <dbReference type="ChEBI" id="CHEBI:57692"/>
    </cofactor>
    <text evidence="14 16">Binds 1 FAD per subunit.</text>
</comment>
<evidence type="ECO:0000256" key="3">
    <source>
        <dbReference type="ARBA" id="ARBA00012608"/>
    </source>
</evidence>
<dbReference type="PRINTS" id="PR00368">
    <property type="entry name" value="FADPNR"/>
</dbReference>
<feature type="binding site" evidence="14">
    <location>
        <position position="260"/>
    </location>
    <ligand>
        <name>NAD(+)</name>
        <dbReference type="ChEBI" id="CHEBI:57540"/>
    </ligand>
</feature>
<evidence type="ECO:0000313" key="19">
    <source>
        <dbReference type="EMBL" id="OGC28173.1"/>
    </source>
</evidence>
<dbReference type="FunFam" id="3.30.390.30:FF:000001">
    <property type="entry name" value="Dihydrolipoyl dehydrogenase"/>
    <property type="match status" value="1"/>
</dbReference>
<evidence type="ECO:0000313" key="20">
    <source>
        <dbReference type="Proteomes" id="UP000178602"/>
    </source>
</evidence>
<keyword evidence="7 14" id="KW-0274">FAD</keyword>
<organism evidence="19 20">
    <name type="scientific">candidate division WOR-1 bacterium RIFOXYC12_FULL_54_18</name>
    <dbReference type="NCBI Taxonomy" id="1802584"/>
    <lineage>
        <taxon>Bacteria</taxon>
        <taxon>Bacillati</taxon>
        <taxon>Saganbacteria</taxon>
    </lineage>
</organism>
<keyword evidence="14" id="KW-0547">Nucleotide-binding</keyword>
<dbReference type="Proteomes" id="UP000178602">
    <property type="component" value="Unassembled WGS sequence"/>
</dbReference>
<dbReference type="GO" id="GO:0006103">
    <property type="term" value="P:2-oxoglutarate metabolic process"/>
    <property type="evidence" value="ECO:0007669"/>
    <property type="project" value="TreeGrafter"/>
</dbReference>
<dbReference type="InterPro" id="IPR001100">
    <property type="entry name" value="Pyr_nuc-diS_OxRdtase"/>
</dbReference>
<feature type="domain" description="FAD/NAD(P)-binding" evidence="18">
    <location>
        <begin position="19"/>
        <end position="313"/>
    </location>
</feature>
<evidence type="ECO:0000256" key="7">
    <source>
        <dbReference type="ARBA" id="ARBA00022827"/>
    </source>
</evidence>
<proteinExistence type="inferred from homology"/>
<dbReference type="GO" id="GO:0050660">
    <property type="term" value="F:flavin adenine dinucleotide binding"/>
    <property type="evidence" value="ECO:0007669"/>
    <property type="project" value="InterPro"/>
</dbReference>
<evidence type="ECO:0000256" key="4">
    <source>
        <dbReference type="ARBA" id="ARBA00016961"/>
    </source>
</evidence>
<keyword evidence="8 16" id="KW-0560">Oxidoreductase</keyword>
<dbReference type="InterPro" id="IPR016156">
    <property type="entry name" value="FAD/NAD-linked_Rdtase_dimer_sf"/>
</dbReference>
<gene>
    <name evidence="19" type="ORF">A3K49_04205</name>
</gene>
<dbReference type="PROSITE" id="PS00076">
    <property type="entry name" value="PYRIDINE_REDOX_1"/>
    <property type="match status" value="1"/>
</dbReference>
<dbReference type="InterPro" id="IPR050151">
    <property type="entry name" value="Class-I_Pyr_Nuc-Dis_Oxidored"/>
</dbReference>
<feature type="binding site" evidence="14">
    <location>
        <position position="128"/>
    </location>
    <ligand>
        <name>FAD</name>
        <dbReference type="ChEBI" id="CHEBI:57692"/>
    </ligand>
</feature>
<evidence type="ECO:0000256" key="2">
    <source>
        <dbReference type="ARBA" id="ARBA00007532"/>
    </source>
</evidence>
<evidence type="ECO:0000256" key="8">
    <source>
        <dbReference type="ARBA" id="ARBA00023002"/>
    </source>
</evidence>
<feature type="binding site" evidence="14">
    <location>
        <position position="298"/>
    </location>
    <ligand>
        <name>FAD</name>
        <dbReference type="ChEBI" id="CHEBI:57692"/>
    </ligand>
</feature>
<comment type="caution">
    <text evidence="19">The sequence shown here is derived from an EMBL/GenBank/DDBJ whole genome shotgun (WGS) entry which is preliminary data.</text>
</comment>
<evidence type="ECO:0000256" key="16">
    <source>
        <dbReference type="RuleBase" id="RU003692"/>
    </source>
</evidence>
<keyword evidence="5" id="KW-0963">Cytoplasm</keyword>
<dbReference type="EMBL" id="MEUG01000001">
    <property type="protein sequence ID" value="OGC28173.1"/>
    <property type="molecule type" value="Genomic_DNA"/>
</dbReference>
<dbReference type="PIRSF" id="PIRSF000350">
    <property type="entry name" value="Mercury_reductase_MerA"/>
    <property type="match status" value="1"/>
</dbReference>
<feature type="binding site" evidence="14">
    <location>
        <position position="65"/>
    </location>
    <ligand>
        <name>FAD</name>
        <dbReference type="ChEBI" id="CHEBI:57692"/>
    </ligand>
</feature>
<dbReference type="SUPFAM" id="SSF51905">
    <property type="entry name" value="FAD/NAD(P)-binding domain"/>
    <property type="match status" value="1"/>
</dbReference>
<dbReference type="InterPro" id="IPR023753">
    <property type="entry name" value="FAD/NAD-binding_dom"/>
</dbReference>
<evidence type="ECO:0000256" key="6">
    <source>
        <dbReference type="ARBA" id="ARBA00022630"/>
    </source>
</evidence>
<feature type="binding site" evidence="14">
    <location>
        <position position="212"/>
    </location>
    <ligand>
        <name>NAD(+)</name>
        <dbReference type="ChEBI" id="CHEBI:57540"/>
    </ligand>
</feature>
<keyword evidence="11 16" id="KW-0676">Redox-active center</keyword>
<dbReference type="AlphaFoldDB" id="A0A1F4T7W2"/>
<keyword evidence="9 14" id="KW-0520">NAD</keyword>
<dbReference type="GO" id="GO:0004148">
    <property type="term" value="F:dihydrolipoyl dehydrogenase (NADH) activity"/>
    <property type="evidence" value="ECO:0007669"/>
    <property type="project" value="UniProtKB-EC"/>
</dbReference>
<evidence type="ECO:0000256" key="10">
    <source>
        <dbReference type="ARBA" id="ARBA00023157"/>
    </source>
</evidence>
<evidence type="ECO:0000256" key="12">
    <source>
        <dbReference type="ARBA" id="ARBA00049187"/>
    </source>
</evidence>
<dbReference type="InterPro" id="IPR006258">
    <property type="entry name" value="Lipoamide_DH"/>
</dbReference>
<dbReference type="InterPro" id="IPR004099">
    <property type="entry name" value="Pyr_nucl-diS_OxRdtase_dimer"/>
</dbReference>
<evidence type="ECO:0000256" key="1">
    <source>
        <dbReference type="ARBA" id="ARBA00004496"/>
    </source>
</evidence>
<dbReference type="InterPro" id="IPR036188">
    <property type="entry name" value="FAD/NAD-bd_sf"/>
</dbReference>
<comment type="subcellular location">
    <subcellularLocation>
        <location evidence="1">Cytoplasm</location>
    </subcellularLocation>
</comment>
<dbReference type="Gene3D" id="3.30.390.30">
    <property type="match status" value="1"/>
</dbReference>
<dbReference type="EC" id="1.8.1.4" evidence="3 16"/>
<keyword evidence="6 16" id="KW-0285">Flavoprotein</keyword>
<sequence>MSNNSPPSPLLTREGRKEFDLAILGGGPGGYAAAIRAAQLGAKVVLIEQDKVGGTCLNRGCIPTKALIASTNFYERMQKAESLGLSATNISIDFAKVVARKNEVVAKLVKGLAGLIEKNGIEIIYGQGEVVAPGLIKINNRDVQSRAIILATGSLPASLPGVAHDGKKFICSDEALELAIPPARLDIIGGGVIGIHFAMIYSSLGTAITIYEAQPEILPGVDDEVVAMVKRLLKRKKIEVLTGTFFDPQKAGEVSLICVGRTPNLTGIEALGLRQEGKRVWVNEKMETSLPNIYAVGDLVSLKQFAHVGYEQGVVAAENALGGNRSYNYDCVPYGIYTQPEIAGVGLTEKEARVKNPNIKTGKFPFGALGIAQAMGEIEGFVKFVADEKGKILGVHIIGPEATALIGMATLAIKNNLTIEQFGSTFQAHPSYPEGMQEAAEAVLNRALHIEIRGLA</sequence>
<dbReference type="InterPro" id="IPR012999">
    <property type="entry name" value="Pyr_OxRdtase_I_AS"/>
</dbReference>
<evidence type="ECO:0000256" key="5">
    <source>
        <dbReference type="ARBA" id="ARBA00022490"/>
    </source>
</evidence>
<evidence type="ECO:0000256" key="15">
    <source>
        <dbReference type="PIRSR" id="PIRSR000350-4"/>
    </source>
</evidence>
<keyword evidence="10" id="KW-1015">Disulfide bond</keyword>
<dbReference type="Pfam" id="PF07992">
    <property type="entry name" value="Pyr_redox_2"/>
    <property type="match status" value="1"/>
</dbReference>